<gene>
    <name evidence="2" type="ORF">PXH66_16135</name>
</gene>
<dbReference type="EMBL" id="CP119075">
    <property type="protein sequence ID" value="WED63868.1"/>
    <property type="molecule type" value="Genomic_DNA"/>
</dbReference>
<name>A0AAE9ZYZ6_9BACT</name>
<accession>A0AAE9ZYZ6</accession>
<dbReference type="Proteomes" id="UP001218638">
    <property type="component" value="Chromosome"/>
</dbReference>
<sequence>MRILRQFFRRPPIRMGMLDERERRRTAIRNEGFVSFFNGSDCVSRRNPDLYDTRLRRQKRVKIMAIITVTALCSWVVIESAQALSTF</sequence>
<reference evidence="2" key="1">
    <citation type="submission" date="2023-03" db="EMBL/GenBank/DDBJ databases">
        <title>Lomoglobus Profundus gen. nov., sp. nov., a novel member of the phylum Verrucomicrobia, isolated from deep-marine sediment of South China Sea.</title>
        <authorList>
            <person name="Ahmad T."/>
            <person name="Ishaq S.E."/>
            <person name="Wang F."/>
        </authorList>
    </citation>
    <scope>NUCLEOTIDE SEQUENCE</scope>
    <source>
        <strain evidence="2">LMO-M01</strain>
    </source>
</reference>
<evidence type="ECO:0008006" key="4">
    <source>
        <dbReference type="Google" id="ProtNLM"/>
    </source>
</evidence>
<organism evidence="2 3">
    <name type="scientific">Synoicihabitans lomoniglobus</name>
    <dbReference type="NCBI Taxonomy" id="2909285"/>
    <lineage>
        <taxon>Bacteria</taxon>
        <taxon>Pseudomonadati</taxon>
        <taxon>Verrucomicrobiota</taxon>
        <taxon>Opitutia</taxon>
        <taxon>Opitutales</taxon>
        <taxon>Opitutaceae</taxon>
        <taxon>Synoicihabitans</taxon>
    </lineage>
</organism>
<dbReference type="KEGG" id="slom:PXH66_16135"/>
<keyword evidence="1" id="KW-1133">Transmembrane helix</keyword>
<evidence type="ECO:0000256" key="1">
    <source>
        <dbReference type="SAM" id="Phobius"/>
    </source>
</evidence>
<evidence type="ECO:0000313" key="2">
    <source>
        <dbReference type="EMBL" id="WED63868.1"/>
    </source>
</evidence>
<dbReference type="AlphaFoldDB" id="A0AAE9ZYZ6"/>
<proteinExistence type="predicted"/>
<protein>
    <recommendedName>
        <fullName evidence="4">Transmembrane protein</fullName>
    </recommendedName>
</protein>
<keyword evidence="1" id="KW-0812">Transmembrane</keyword>
<keyword evidence="3" id="KW-1185">Reference proteome</keyword>
<feature type="transmembrane region" description="Helical" evidence="1">
    <location>
        <begin position="61"/>
        <end position="78"/>
    </location>
</feature>
<evidence type="ECO:0000313" key="3">
    <source>
        <dbReference type="Proteomes" id="UP001218638"/>
    </source>
</evidence>
<dbReference type="RefSeq" id="WP_330930572.1">
    <property type="nucleotide sequence ID" value="NZ_CP119075.1"/>
</dbReference>
<keyword evidence="1" id="KW-0472">Membrane</keyword>